<name>A0A1Q9CBG6_SYMMI</name>
<dbReference type="Gene3D" id="3.90.182.10">
    <property type="entry name" value="Toxin - Anthrax Protective Antigen,domain 1"/>
    <property type="match status" value="1"/>
</dbReference>
<evidence type="ECO:0000259" key="4">
    <source>
        <dbReference type="PROSITE" id="PS51820"/>
    </source>
</evidence>
<feature type="signal peptide" evidence="3">
    <location>
        <begin position="1"/>
        <end position="20"/>
    </location>
</feature>
<keyword evidence="3" id="KW-0732">Signal</keyword>
<keyword evidence="2" id="KW-1133">Transmembrane helix</keyword>
<dbReference type="Pfam" id="PF07691">
    <property type="entry name" value="PA14"/>
    <property type="match status" value="8"/>
</dbReference>
<evidence type="ECO:0000256" key="3">
    <source>
        <dbReference type="SAM" id="SignalP"/>
    </source>
</evidence>
<protein>
    <recommendedName>
        <fullName evidence="4">PA14 domain-containing protein</fullName>
    </recommendedName>
</protein>
<feature type="domain" description="PA14" evidence="4">
    <location>
        <begin position="1682"/>
        <end position="1832"/>
    </location>
</feature>
<keyword evidence="2" id="KW-0472">Membrane</keyword>
<feature type="domain" description="PA14" evidence="4">
    <location>
        <begin position="1174"/>
        <end position="1319"/>
    </location>
</feature>
<feature type="domain" description="PA14" evidence="4">
    <location>
        <begin position="1334"/>
        <end position="1494"/>
    </location>
</feature>
<feature type="domain" description="PA14" evidence="4">
    <location>
        <begin position="2053"/>
        <end position="2198"/>
    </location>
</feature>
<dbReference type="Pfam" id="PF13385">
    <property type="entry name" value="Laminin_G_3"/>
    <property type="match status" value="1"/>
</dbReference>
<feature type="domain" description="PA14" evidence="4">
    <location>
        <begin position="2650"/>
        <end position="2790"/>
    </location>
</feature>
<dbReference type="SUPFAM" id="SSF56988">
    <property type="entry name" value="Anthrax protective antigen"/>
    <property type="match status" value="8"/>
</dbReference>
<feature type="region of interest" description="Disordered" evidence="1">
    <location>
        <begin position="2510"/>
        <end position="2546"/>
    </location>
</feature>
<reference evidence="5 6" key="1">
    <citation type="submission" date="2016-02" db="EMBL/GenBank/DDBJ databases">
        <title>Genome analysis of coral dinoflagellate symbionts highlights evolutionary adaptations to a symbiotic lifestyle.</title>
        <authorList>
            <person name="Aranda M."/>
            <person name="Li Y."/>
            <person name="Liew Y.J."/>
            <person name="Baumgarten S."/>
            <person name="Simakov O."/>
            <person name="Wilson M."/>
            <person name="Piel J."/>
            <person name="Ashoor H."/>
            <person name="Bougouffa S."/>
            <person name="Bajic V.B."/>
            <person name="Ryu T."/>
            <person name="Ravasi T."/>
            <person name="Bayer T."/>
            <person name="Micklem G."/>
            <person name="Kim H."/>
            <person name="Bhak J."/>
            <person name="Lajeunesse T.C."/>
            <person name="Voolstra C.R."/>
        </authorList>
    </citation>
    <scope>NUCLEOTIDE SEQUENCE [LARGE SCALE GENOMIC DNA]</scope>
    <source>
        <strain evidence="5 6">CCMP2467</strain>
    </source>
</reference>
<evidence type="ECO:0000256" key="1">
    <source>
        <dbReference type="SAM" id="MobiDB-lite"/>
    </source>
</evidence>
<evidence type="ECO:0000313" key="6">
    <source>
        <dbReference type="Proteomes" id="UP000186817"/>
    </source>
</evidence>
<organism evidence="5 6">
    <name type="scientific">Symbiodinium microadriaticum</name>
    <name type="common">Dinoflagellate</name>
    <name type="synonym">Zooxanthella microadriatica</name>
    <dbReference type="NCBI Taxonomy" id="2951"/>
    <lineage>
        <taxon>Eukaryota</taxon>
        <taxon>Sar</taxon>
        <taxon>Alveolata</taxon>
        <taxon>Dinophyceae</taxon>
        <taxon>Suessiales</taxon>
        <taxon>Symbiodiniaceae</taxon>
        <taxon>Symbiodinium</taxon>
    </lineage>
</organism>
<feature type="chain" id="PRO_5011982812" description="PA14 domain-containing protein" evidence="3">
    <location>
        <begin position="21"/>
        <end position="2976"/>
    </location>
</feature>
<dbReference type="InterPro" id="IPR013320">
    <property type="entry name" value="ConA-like_dom_sf"/>
</dbReference>
<comment type="caution">
    <text evidence="5">The sequence shown here is derived from an EMBL/GenBank/DDBJ whole genome shotgun (WGS) entry which is preliminary data.</text>
</comment>
<feature type="transmembrane region" description="Helical" evidence="2">
    <location>
        <begin position="2556"/>
        <end position="2589"/>
    </location>
</feature>
<sequence>MRLRRNVALLLLAWFLPAECRKLGTDLSQQLATEAETGRPAHLTFKLKALSFVNARTKIGELGRLQIFSSNGTCLTCKDSSVCTSSETPESEDTAVQNICTTSRTDGKKFSWQRTDSQSDIVVEIPLKNLQHDHSFKATLTSAVQASGRNDDEHKGRQVTAWSVTCVIASSEGTAWVKVPAAVSGDFTTVVSKDMGIMMPKDADDLYKERCVKPSAKDLAHYTVSEHSLKLSDFDVKAACAADFVGTASVKVCAEDATEYSLSGCRPTVCKAINDVAYSVEVKSLERHSFDVGVSCADGYTGEVKICEEDGEGFTLEGCVRTTTTTSTTTTTTTSTTTTTITTTTTTTHHNYHLHNNNHHHKHKHHNCYHYDNFDDNLHHNLDPHHYEHDNHYQYYDRDNHHHPDNHIYYDHNDYLHHYDDDHDHNDDIHNYHNLNYNKYDHDDNHHNDLNFHKHYHDHDDKHINKHHNDDFYQHYNDHNNFHDDNDHYDEHHHHYHVDQHYHSDHNYNYKHHHNDLYHNHHHHDFNEHHHKYHNHNYQHNHHHVYNYHIHFHYHHDEHNNDHSHNNYNHHHLHINHHHLHLNKHYNHDKHDNFDHDFDNDYHHYHDNLDNHNHYYNHDLHDDLHNHDHLHNDVDNHDNFHDYIHDNDYIDNHIHDHDDKHQDDHVDDFHKHYDYDQQYQQRITWPAYQLQLQYFCTGRSTVTSADCVPPKDVQGYDLKVKSIHIDDFDVSASCWEGYDGQAVAMSCEHPGQSYRLTGCKWSRHCIAPNETKGYKVNERSLDVDSFDVQAECSLDPSMTATVTKCNETFAKYQLSGCRTSAICTSPETTEGYIVEEKALLRHEFDVTASCAAGYTGTGSVKPCDHHLKPYVLSGCNALCLAPKAAESYLVEEKSLFMESFDVSAKCVEGFEGTAKVKKCSKPGGSYSLSGCSYGGACTAPESTEGYLVTEVELRKTDLDVTAECAPNYIGTAAVTPCSDDLGSYALTGCEAEKKCFSPASDSSEGYDLVENSVAMENFDVTATCKSTHVGTPQVTACTRPLTPYTIAGCEEKIVCLTPSETKGYKITEVSKLQQTFDVKVECDLGYEGTASVTACSATGEVYTLGGCTYSTDVCVAPESTEGYLVTETNLRQSVFKVQAACAAGYIGTPEVTPCSSDLKPYALSGCEHIGDEVTLEDGIECEYFYDQSQCHIPDLGTLTPANKVVVPEIFMENGKFPDVRQGNSFCIRCSGLLVTKKEGNYKFFLSSDDGSLMYLDGQKLVDNNGCHGEQEKSSGDTFVAKGTHRVTVDMCEMGGGEVLKLRYKGPDTGNSKVKVPKSALKYGKEPDLEATLADLEGGMECDYFYDKAQCQVPDLASLTPAHRVIVPEIYMTNGKFPDVRQGDQFCTRCTGRLVTKKEGNYKFFLASDDGAPDAEKSDSKVMSACSLMYLNGEKVVDNNGCHGEQEKGSGDKFLKPGAHEIVVDMCERGGGEVLKMRWKGPDSGNSKSKIPAAVLKHKQAALQQFMPTANLQGKNLAVLSPKLNLVDGLECDYFYDQTPAHRVIVHEIYMTNGKFPDVRQGDQFCTRCTGRLVTKKEGNYKFFLASDDGAPDAEKSDSKVMSACSLMYLNGEKVVDNNGCHGEQEKGSGDKFLKPGAHEIVVDMCERGGGEVLKMRWKGPDSGNSKSKIPAAVLKHEKPKFNLADGMKCEYFYDQSQCQVPDLGALKAAHSVIVPEIYMTHGKFPDVRQGDRFCTRCTGRLVTKQEGNYKFFLASDDGILDQCSLMYLNGEKVVDNNGCHGETEKGSGDKFLKPGAHEIVVDMCEMGGGEVFKMRWKGPDSGNSKVKIPAAVLKHDKDVPVDQYGTIDVQGKTYNKFWWFTKGSSWPAGKADVLGDSFGTCDDGDKVCFQRLPKVEEKDLELLAVDDVGNQFRWKFDASNSVAHAAFEAFRHGKTTQKTQGPAWAPEVLKGSVTSGAQDTLMYRDQDGVRSFMLDDDACDCHSTLSMGHAMCGSGCNQQYGNCQIKGGVDKLSDRSETGGEGSGSSCTGPATDHGLTLYFREGGADDEEEQVDMNEGLECTYYYDQSQCRVPDLEALTPSNRVVLPEIFMENGKFPEVRQGNHFCIRCTGHLVTKKEGNYKFFLSSDDGSVMYLNDEKVVDNDDCHGERERGSDQKYLKKGKHKLAVNMCEMGGGEVLKMHYKGPDTGNSKDVDLEDGLECDYFYDQSQCQVPDLGTLSPAHRVIVPEIYMTNGKFPDVRQGDQFCTRCTGRLVTKKEGNYKFFLASDDGAPDAEKSESKVMSARSLMYLNGEKVVDNNGCHGEQERGSDKVNLKPGAHEIVVDMCERGGGEVFKMRWKGPDSGNSKVKIPATALKHEKPKLDLEDGLRCDYFYDKSQCRVPDLGALSPAHTVIVPEIYMTNGKFPDVRQGDQFCTRCTGRLVTKKEGNYKFFLASDDGSLMYLNGEKIVDNDDCHGERERGSGDKFLKPGAHEIVVDMCERGGGEVFKMRWKGPDSGNSKVKIPATALKHEKAPSSSGLQNEGGEEEQDHCQGGCDARAPSPPPPATPPPPLPTIAIIIILIIVIFIVNIITTIIAIIISIVICISIVIIITTIIAIIISIVICISIVIIITIIITIIAIIIGIISINISIVIIISISIVVIRIAVVKAGPALLTRDLLAEVAFSTILTPGNRVVVPELHMTNGNFPDVKQGNQFCVRCTGQLVTKKEGNYKFFTVSDDGSLMYLNGEKIVDNNGCHGSRERGSGDKFLKPGTHDIMVDMCERGGGEVFKMRWKGPDSDNSKVKIPARALQHVEISLKPPLVLSHKAAFECGKCQLSSEGSGAALPTGGPFTFFAEVNPKGQAGKHPGILGWGSSGDNFVALRMFPGHNNGGLHLYWKANGQFKEVAVESAGLLNDGWKTVAASWDKSTIKLYANGQLLKSSGYSGAFNAADKSGFCACVGEPGRTHEALGGKMRNVQIMNKALSDAEIAKLPLA</sequence>
<evidence type="ECO:0000256" key="2">
    <source>
        <dbReference type="SAM" id="Phobius"/>
    </source>
</evidence>
<dbReference type="EMBL" id="LSRX01001394">
    <property type="protein sequence ID" value="OLP80280.1"/>
    <property type="molecule type" value="Genomic_DNA"/>
</dbReference>
<feature type="domain" description="PA14" evidence="4">
    <location>
        <begin position="1524"/>
        <end position="1673"/>
    </location>
</feature>
<dbReference type="OrthoDB" id="414716at2759"/>
<dbReference type="SUPFAM" id="SSF49899">
    <property type="entry name" value="Concanavalin A-like lectins/glucanases"/>
    <property type="match status" value="1"/>
</dbReference>
<dbReference type="Proteomes" id="UP000186817">
    <property type="component" value="Unassembled WGS sequence"/>
</dbReference>
<dbReference type="InterPro" id="IPR037524">
    <property type="entry name" value="PA14/GLEYA"/>
</dbReference>
<proteinExistence type="predicted"/>
<feature type="domain" description="PA14" evidence="4">
    <location>
        <begin position="2363"/>
        <end position="2508"/>
    </location>
</feature>
<keyword evidence="2" id="KW-0812">Transmembrane</keyword>
<feature type="domain" description="PA14" evidence="4">
    <location>
        <begin position="2194"/>
        <end position="2354"/>
    </location>
</feature>
<keyword evidence="6" id="KW-1185">Reference proteome</keyword>
<dbReference type="SMART" id="SM00758">
    <property type="entry name" value="PA14"/>
    <property type="match status" value="8"/>
</dbReference>
<feature type="transmembrane region" description="Helical" evidence="2">
    <location>
        <begin position="2628"/>
        <end position="2647"/>
    </location>
</feature>
<feature type="transmembrane region" description="Helical" evidence="2">
    <location>
        <begin position="2596"/>
        <end position="2622"/>
    </location>
</feature>
<evidence type="ECO:0000313" key="5">
    <source>
        <dbReference type="EMBL" id="OLP80280.1"/>
    </source>
</evidence>
<dbReference type="Gene3D" id="2.60.120.200">
    <property type="match status" value="1"/>
</dbReference>
<gene>
    <name evidence="5" type="ORF">AK812_SmicGene39324</name>
</gene>
<dbReference type="InterPro" id="IPR011658">
    <property type="entry name" value="PA14_dom"/>
</dbReference>
<dbReference type="Gene3D" id="2.60.120.260">
    <property type="entry name" value="Galactose-binding domain-like"/>
    <property type="match status" value="4"/>
</dbReference>
<accession>A0A1Q9CBG6</accession>
<dbReference type="PROSITE" id="PS51820">
    <property type="entry name" value="PA14"/>
    <property type="match status" value="8"/>
</dbReference>